<evidence type="ECO:0000313" key="2">
    <source>
        <dbReference type="WBParaSite" id="MBELARI_LOCUS907"/>
    </source>
</evidence>
<name>A0AAF3FPN7_9BILA</name>
<reference evidence="2" key="1">
    <citation type="submission" date="2024-02" db="UniProtKB">
        <authorList>
            <consortium name="WormBaseParasite"/>
        </authorList>
    </citation>
    <scope>IDENTIFICATION</scope>
</reference>
<dbReference type="WBParaSite" id="MBELARI_LOCUS907">
    <property type="protein sequence ID" value="MBELARI_LOCUS907"/>
    <property type="gene ID" value="MBELARI_LOCUS907"/>
</dbReference>
<dbReference type="SUPFAM" id="SSF55729">
    <property type="entry name" value="Acyl-CoA N-acyltransferases (Nat)"/>
    <property type="match status" value="1"/>
</dbReference>
<keyword evidence="1" id="KW-1185">Reference proteome</keyword>
<dbReference type="InterPro" id="IPR016181">
    <property type="entry name" value="Acyl_CoA_acyltransferase"/>
</dbReference>
<sequence>MCCPTSCSTRSFGDYGGSFLTGGKRVAGKMTWIDGTPLDYEQTICEDSRDSDILMIGDATCTACGPIEEGNWNIVSTVNIYIGIFGEFDANDFRFAFTKVLGECPDFRSLPPNAHGTMTADNEAAREEARFILQMHQIECGPGHEFLLCIPDSAANDLTPRPIPEGFTLGPLRAEDVDFVLHHWPYAASDEAEALKSQSQSDLLSISKLYIFDFRYRLSRLASAALIDKRTNLPACFLFLEHNGMLTSMYTVEQYRGRKFQDIVFTDVLAQCHSMGVHPWLGISPSNKPLLTMTPDVMKVRTPTGGHQKAFMFFTKLGSAHLKQSPIVLQGNKL</sequence>
<protein>
    <submittedName>
        <fullName evidence="2">Uncharacterized protein</fullName>
    </submittedName>
</protein>
<dbReference type="Gene3D" id="3.40.630.30">
    <property type="match status" value="1"/>
</dbReference>
<dbReference type="AlphaFoldDB" id="A0AAF3FPN7"/>
<evidence type="ECO:0000313" key="1">
    <source>
        <dbReference type="Proteomes" id="UP000887575"/>
    </source>
</evidence>
<organism evidence="1 2">
    <name type="scientific">Mesorhabditis belari</name>
    <dbReference type="NCBI Taxonomy" id="2138241"/>
    <lineage>
        <taxon>Eukaryota</taxon>
        <taxon>Metazoa</taxon>
        <taxon>Ecdysozoa</taxon>
        <taxon>Nematoda</taxon>
        <taxon>Chromadorea</taxon>
        <taxon>Rhabditida</taxon>
        <taxon>Rhabditina</taxon>
        <taxon>Rhabditomorpha</taxon>
        <taxon>Rhabditoidea</taxon>
        <taxon>Rhabditidae</taxon>
        <taxon>Mesorhabditinae</taxon>
        <taxon>Mesorhabditis</taxon>
    </lineage>
</organism>
<accession>A0AAF3FPN7</accession>
<dbReference type="Proteomes" id="UP000887575">
    <property type="component" value="Unassembled WGS sequence"/>
</dbReference>
<proteinExistence type="predicted"/>